<evidence type="ECO:0000256" key="2">
    <source>
        <dbReference type="ARBA" id="ARBA00022723"/>
    </source>
</evidence>
<name>A0A3E0TMV8_9GAMM</name>
<keyword evidence="2" id="KW-0479">Metal-binding</keyword>
<dbReference type="AlphaFoldDB" id="A0A3E0TMV8"/>
<gene>
    <name evidence="4" type="ORF">DXX93_04425</name>
</gene>
<evidence type="ECO:0000259" key="3">
    <source>
        <dbReference type="Pfam" id="PF01557"/>
    </source>
</evidence>
<dbReference type="EMBL" id="QUOU01000001">
    <property type="protein sequence ID" value="REL25884.1"/>
    <property type="molecule type" value="Genomic_DNA"/>
</dbReference>
<proteinExistence type="inferred from homology"/>
<evidence type="ECO:0000313" key="4">
    <source>
        <dbReference type="EMBL" id="REL25884.1"/>
    </source>
</evidence>
<sequence length="323" mass="35912">MPCHIARYKNTTSGKLGWAVWDNGFYDIKIDSPDTPSFLRHGRELAFKMQRNLADYQDMLLNAEEIEVLSPITKPCRILCQGSNYPAARIETGMDPHAKEYNTLFHKSDASITGPESDIVKPGHVKLLDYEVELAVVIGADINQSVTVTRDNIHEYIAGVVMVHDVTARDIQIPQVQFYKGKSYRTFCPTGPYLCLLSAQETQYLEQLNLKLSVNGELKQQDHSSNMIYKPHETLSELSQIEDLAPGDMIFTGSPGGCALSVPPKAVVKLLGLLPEAVKWKAFVGKQAKNPEYLKAGDYIEASIVSDDGKIDLGIQRNTIVDQ</sequence>
<feature type="domain" description="Fumarylacetoacetase-like C-terminal" evidence="3">
    <location>
        <begin position="78"/>
        <end position="321"/>
    </location>
</feature>
<dbReference type="Proteomes" id="UP000256478">
    <property type="component" value="Unassembled WGS sequence"/>
</dbReference>
<dbReference type="InterPro" id="IPR051121">
    <property type="entry name" value="FAH"/>
</dbReference>
<dbReference type="InterPro" id="IPR011234">
    <property type="entry name" value="Fumarylacetoacetase-like_C"/>
</dbReference>
<dbReference type="RefSeq" id="WP_116007007.1">
    <property type="nucleotide sequence ID" value="NZ_QUOU01000001.1"/>
</dbReference>
<dbReference type="PANTHER" id="PTHR42796">
    <property type="entry name" value="FUMARYLACETOACETATE HYDROLASE DOMAIN-CONTAINING PROTEIN 2A-RELATED"/>
    <property type="match status" value="1"/>
</dbReference>
<dbReference type="Gene3D" id="3.90.850.10">
    <property type="entry name" value="Fumarylacetoacetase-like, C-terminal domain"/>
    <property type="match status" value="1"/>
</dbReference>
<dbReference type="Pfam" id="PF01557">
    <property type="entry name" value="FAA_hydrolase"/>
    <property type="match status" value="1"/>
</dbReference>
<dbReference type="GO" id="GO:0016787">
    <property type="term" value="F:hydrolase activity"/>
    <property type="evidence" value="ECO:0007669"/>
    <property type="project" value="UniProtKB-KW"/>
</dbReference>
<dbReference type="PANTHER" id="PTHR42796:SF4">
    <property type="entry name" value="FUMARYLACETOACETATE HYDROLASE DOMAIN-CONTAINING PROTEIN 2A"/>
    <property type="match status" value="1"/>
</dbReference>
<dbReference type="GO" id="GO:0044281">
    <property type="term" value="P:small molecule metabolic process"/>
    <property type="evidence" value="ECO:0007669"/>
    <property type="project" value="UniProtKB-ARBA"/>
</dbReference>
<dbReference type="GO" id="GO:0046872">
    <property type="term" value="F:metal ion binding"/>
    <property type="evidence" value="ECO:0007669"/>
    <property type="project" value="UniProtKB-KW"/>
</dbReference>
<evidence type="ECO:0000313" key="5">
    <source>
        <dbReference type="Proteomes" id="UP000256478"/>
    </source>
</evidence>
<protein>
    <submittedName>
        <fullName evidence="4">FAA hydrolase family protein</fullName>
    </submittedName>
</protein>
<reference evidence="4 5" key="1">
    <citation type="submission" date="2018-08" db="EMBL/GenBank/DDBJ databases">
        <title>Thalassotalea euphylliae genome.</title>
        <authorList>
            <person name="Summers S."/>
            <person name="Rice S.A."/>
            <person name="Freckelton M.L."/>
            <person name="Nedved B.T."/>
            <person name="Hadfield M.G."/>
        </authorList>
    </citation>
    <scope>NUCLEOTIDE SEQUENCE [LARGE SCALE GENOMIC DNA]</scope>
    <source>
        <strain evidence="4 5">H1</strain>
    </source>
</reference>
<keyword evidence="4" id="KW-0378">Hydrolase</keyword>
<evidence type="ECO:0000256" key="1">
    <source>
        <dbReference type="ARBA" id="ARBA00010211"/>
    </source>
</evidence>
<dbReference type="InterPro" id="IPR036663">
    <property type="entry name" value="Fumarylacetoacetase_C_sf"/>
</dbReference>
<organism evidence="4 5">
    <name type="scientific">Thalassotalea euphylliae</name>
    <dbReference type="NCBI Taxonomy" id="1655234"/>
    <lineage>
        <taxon>Bacteria</taxon>
        <taxon>Pseudomonadati</taxon>
        <taxon>Pseudomonadota</taxon>
        <taxon>Gammaproteobacteria</taxon>
        <taxon>Alteromonadales</taxon>
        <taxon>Colwelliaceae</taxon>
        <taxon>Thalassotalea</taxon>
    </lineage>
</organism>
<comment type="caution">
    <text evidence="4">The sequence shown here is derived from an EMBL/GenBank/DDBJ whole genome shotgun (WGS) entry which is preliminary data.</text>
</comment>
<dbReference type="OrthoDB" id="9805307at2"/>
<accession>A0A3E0TMV8</accession>
<comment type="similarity">
    <text evidence="1">Belongs to the FAH family.</text>
</comment>
<dbReference type="SUPFAM" id="SSF56529">
    <property type="entry name" value="FAH"/>
    <property type="match status" value="1"/>
</dbReference>